<evidence type="ECO:0000313" key="9">
    <source>
        <dbReference type="Proteomes" id="UP000005877"/>
    </source>
</evidence>
<name>G7WL29_METH6</name>
<dbReference type="InterPro" id="IPR045854">
    <property type="entry name" value="NO2/SO3_Rdtase_4Fe4S_sf"/>
</dbReference>
<sequence length="311" mass="33577">MSPFSRPQFTSPPGSMVRDMNGGVALKPEIYKGMPAVFKRKDGKFEIKILVTGGMLSPGQVRRIGEVAEKYGGEVHITVRQELSILGVPEERLDLALQDLAEAGLAPGSAGMTFRNVVSCLGSDYCFKAAAETTSLAKEVAEAFTGEKTPGPLKVGIGGCPFPCTRPQFNEIGIMGRVRPEMDTEKCTGCERCVAVCKVGAASVVDGKAVIDYDKCIMCGRCVVNCPGGARYSAEDGYMLFVGGRGSWPPFEGWILRDFVGREEILPLIGRILEVYGAGAKPGMRLREFIKTIGFEEFRRRVASADADQGR</sequence>
<dbReference type="PANTHER" id="PTHR32439:SF9">
    <property type="entry name" value="BLR3264 PROTEIN"/>
    <property type="match status" value="1"/>
</dbReference>
<dbReference type="Pfam" id="PF03460">
    <property type="entry name" value="NIR_SIR_ferr"/>
    <property type="match status" value="1"/>
</dbReference>
<dbReference type="PRINTS" id="PR00397">
    <property type="entry name" value="SIROHAEM"/>
</dbReference>
<evidence type="ECO:0000259" key="7">
    <source>
        <dbReference type="PROSITE" id="PS51379"/>
    </source>
</evidence>
<gene>
    <name evidence="8" type="ordered locus">Mhar_0192</name>
</gene>
<dbReference type="Gene3D" id="3.30.413.10">
    <property type="entry name" value="Sulfite Reductase Hemoprotein, domain 1"/>
    <property type="match status" value="1"/>
</dbReference>
<feature type="domain" description="4Fe-4S ferredoxin-type" evidence="7">
    <location>
        <begin position="207"/>
        <end position="236"/>
    </location>
</feature>
<dbReference type="HOGENOM" id="CLU_072599_0_1_2"/>
<dbReference type="InterPro" id="IPR036136">
    <property type="entry name" value="Nit/Sulf_reduc_fer-like_dom_sf"/>
</dbReference>
<evidence type="ECO:0000313" key="8">
    <source>
        <dbReference type="EMBL" id="AET63583.1"/>
    </source>
</evidence>
<organism evidence="8 9">
    <name type="scientific">Methanothrix harundinacea (strain 6Ac)</name>
    <name type="common">Methanosaeta harundinacea</name>
    <dbReference type="NCBI Taxonomy" id="1110509"/>
    <lineage>
        <taxon>Archaea</taxon>
        <taxon>Methanobacteriati</taxon>
        <taxon>Methanobacteriota</taxon>
        <taxon>Stenosarchaea group</taxon>
        <taxon>Methanomicrobia</taxon>
        <taxon>Methanotrichales</taxon>
        <taxon>Methanotrichaceae</taxon>
        <taxon>Methanothrix</taxon>
    </lineage>
</organism>
<keyword evidence="1" id="KW-0004">4Fe-4S</keyword>
<dbReference type="InterPro" id="IPR006067">
    <property type="entry name" value="NO2/SO3_Rdtase_4Fe4S_dom"/>
</dbReference>
<dbReference type="InterPro" id="IPR005117">
    <property type="entry name" value="NiRdtase/SiRdtase_haem-b_fer"/>
</dbReference>
<dbReference type="SUPFAM" id="SSF54862">
    <property type="entry name" value="4Fe-4S ferredoxins"/>
    <property type="match status" value="1"/>
</dbReference>
<dbReference type="SUPFAM" id="SSF55124">
    <property type="entry name" value="Nitrite/Sulfite reductase N-terminal domain-like"/>
    <property type="match status" value="1"/>
</dbReference>
<keyword evidence="5" id="KW-0408">Iron</keyword>
<dbReference type="STRING" id="1110509.Mhar_0192"/>
<accession>G7WL29</accession>
<evidence type="ECO:0000256" key="6">
    <source>
        <dbReference type="ARBA" id="ARBA00023014"/>
    </source>
</evidence>
<dbReference type="GO" id="GO:0016491">
    <property type="term" value="F:oxidoreductase activity"/>
    <property type="evidence" value="ECO:0007669"/>
    <property type="project" value="UniProtKB-KW"/>
</dbReference>
<keyword evidence="3" id="KW-0479">Metal-binding</keyword>
<evidence type="ECO:0000256" key="2">
    <source>
        <dbReference type="ARBA" id="ARBA00022617"/>
    </source>
</evidence>
<dbReference type="Pfam" id="PF01077">
    <property type="entry name" value="NIR_SIR"/>
    <property type="match status" value="1"/>
</dbReference>
<evidence type="ECO:0000256" key="3">
    <source>
        <dbReference type="ARBA" id="ARBA00022723"/>
    </source>
</evidence>
<dbReference type="InterPro" id="IPR017900">
    <property type="entry name" value="4Fe4S_Fe_S_CS"/>
</dbReference>
<evidence type="ECO:0000256" key="1">
    <source>
        <dbReference type="ARBA" id="ARBA00022485"/>
    </source>
</evidence>
<dbReference type="InterPro" id="IPR006066">
    <property type="entry name" value="NO2/SO3_Rdtase_FeS/sirohaem_BS"/>
</dbReference>
<dbReference type="PANTHER" id="PTHR32439">
    <property type="entry name" value="FERREDOXIN--NITRITE REDUCTASE, CHLOROPLASTIC"/>
    <property type="match status" value="1"/>
</dbReference>
<dbReference type="AlphaFoldDB" id="G7WL29"/>
<reference evidence="8 9" key="1">
    <citation type="journal article" date="2012" name="PLoS ONE">
        <title>The genome characteristics and predicted function of methyl-group oxidation pathway in the obligate aceticlastic methanogens, Methanosaeta spp.</title>
        <authorList>
            <person name="Zhu J."/>
            <person name="Zheng H."/>
            <person name="Ai G."/>
            <person name="Zhang G."/>
            <person name="Liu D."/>
            <person name="Liu X."/>
            <person name="Dong X."/>
        </authorList>
    </citation>
    <scope>NUCLEOTIDE SEQUENCE [LARGE SCALE GENOMIC DNA]</scope>
    <source>
        <strain evidence="8 9">6Ac</strain>
    </source>
</reference>
<keyword evidence="6" id="KW-0411">Iron-sulfur</keyword>
<dbReference type="PATRIC" id="fig|1110509.7.peg.217"/>
<dbReference type="Gene3D" id="3.90.480.10">
    <property type="entry name" value="Sulfite Reductase Hemoprotein,Domain 2"/>
    <property type="match status" value="1"/>
</dbReference>
<dbReference type="GO" id="GO:0046872">
    <property type="term" value="F:metal ion binding"/>
    <property type="evidence" value="ECO:0007669"/>
    <property type="project" value="UniProtKB-KW"/>
</dbReference>
<dbReference type="Pfam" id="PF00037">
    <property type="entry name" value="Fer4"/>
    <property type="match status" value="2"/>
</dbReference>
<keyword evidence="9" id="KW-1185">Reference proteome</keyword>
<dbReference type="PROSITE" id="PS51379">
    <property type="entry name" value="4FE4S_FER_2"/>
    <property type="match status" value="2"/>
</dbReference>
<proteinExistence type="predicted"/>
<dbReference type="Gene3D" id="3.30.70.20">
    <property type="match status" value="1"/>
</dbReference>
<evidence type="ECO:0000256" key="5">
    <source>
        <dbReference type="ARBA" id="ARBA00023004"/>
    </source>
</evidence>
<evidence type="ECO:0000256" key="4">
    <source>
        <dbReference type="ARBA" id="ARBA00023002"/>
    </source>
</evidence>
<dbReference type="PROSITE" id="PS00198">
    <property type="entry name" value="4FE4S_FER_1"/>
    <property type="match status" value="1"/>
</dbReference>
<keyword evidence="2" id="KW-0349">Heme</keyword>
<dbReference type="Proteomes" id="UP000005877">
    <property type="component" value="Chromosome"/>
</dbReference>
<dbReference type="KEGG" id="mhi:Mhar_0192"/>
<dbReference type="InterPro" id="IPR051329">
    <property type="entry name" value="NIR_SIR_4Fe-4S"/>
</dbReference>
<feature type="domain" description="4Fe-4S ferredoxin-type" evidence="7">
    <location>
        <begin position="178"/>
        <end position="206"/>
    </location>
</feature>
<dbReference type="InterPro" id="IPR017896">
    <property type="entry name" value="4Fe4S_Fe-S-bd"/>
</dbReference>
<dbReference type="GO" id="GO:0051539">
    <property type="term" value="F:4 iron, 4 sulfur cluster binding"/>
    <property type="evidence" value="ECO:0007669"/>
    <property type="project" value="UniProtKB-KW"/>
</dbReference>
<dbReference type="GO" id="GO:0020037">
    <property type="term" value="F:heme binding"/>
    <property type="evidence" value="ECO:0007669"/>
    <property type="project" value="InterPro"/>
</dbReference>
<keyword evidence="4" id="KW-0560">Oxidoreductase</keyword>
<dbReference type="SUPFAM" id="SSF56014">
    <property type="entry name" value="Nitrite and sulphite reductase 4Fe-4S domain-like"/>
    <property type="match status" value="1"/>
</dbReference>
<dbReference type="EMBL" id="CP003117">
    <property type="protein sequence ID" value="AET63583.1"/>
    <property type="molecule type" value="Genomic_DNA"/>
</dbReference>
<protein>
    <submittedName>
        <fullName evidence="8">Sulfite reductase, beta subunit</fullName>
    </submittedName>
</protein>